<evidence type="ECO:0000256" key="3">
    <source>
        <dbReference type="ARBA" id="ARBA00006793"/>
    </source>
</evidence>
<feature type="compositionally biased region" description="Basic and acidic residues" evidence="13">
    <location>
        <begin position="19"/>
        <end position="36"/>
    </location>
</feature>
<evidence type="ECO:0000256" key="6">
    <source>
        <dbReference type="ARBA" id="ARBA00022763"/>
    </source>
</evidence>
<keyword evidence="7" id="KW-0067">ATP-binding</keyword>
<keyword evidence="5" id="KW-0547">Nucleotide-binding</keyword>
<keyword evidence="17" id="KW-1185">Reference proteome</keyword>
<feature type="coiled-coil region" evidence="12">
    <location>
        <begin position="769"/>
        <end position="803"/>
    </location>
</feature>
<comment type="similarity">
    <text evidence="3">Belongs to the SMC family. SMC6 subfamily.</text>
</comment>
<evidence type="ECO:0000313" key="16">
    <source>
        <dbReference type="EMBL" id="KAJ4387984.1"/>
    </source>
</evidence>
<keyword evidence="6" id="KW-0227">DNA damage</keyword>
<dbReference type="GO" id="GO:0030915">
    <property type="term" value="C:Smc5-Smc6 complex"/>
    <property type="evidence" value="ECO:0007669"/>
    <property type="project" value="TreeGrafter"/>
</dbReference>
<feature type="domain" description="SMC hinge" evidence="14">
    <location>
        <begin position="598"/>
        <end position="710"/>
    </location>
</feature>
<dbReference type="EC" id="3.6.4.13" evidence="16"/>
<evidence type="ECO:0000313" key="17">
    <source>
        <dbReference type="Proteomes" id="UP001140453"/>
    </source>
</evidence>
<dbReference type="GO" id="GO:0000724">
    <property type="term" value="P:double-strand break repair via homologous recombination"/>
    <property type="evidence" value="ECO:0007669"/>
    <property type="project" value="TreeGrafter"/>
</dbReference>
<organism evidence="16 17">
    <name type="scientific">Gnomoniopsis smithogilvyi</name>
    <dbReference type="NCBI Taxonomy" id="1191159"/>
    <lineage>
        <taxon>Eukaryota</taxon>
        <taxon>Fungi</taxon>
        <taxon>Dikarya</taxon>
        <taxon>Ascomycota</taxon>
        <taxon>Pezizomycotina</taxon>
        <taxon>Sordariomycetes</taxon>
        <taxon>Sordariomycetidae</taxon>
        <taxon>Diaporthales</taxon>
        <taxon>Gnomoniaceae</taxon>
        <taxon>Gnomoniopsis</taxon>
    </lineage>
</organism>
<feature type="compositionally biased region" description="Basic residues" evidence="13">
    <location>
        <begin position="117"/>
        <end position="126"/>
    </location>
</feature>
<feature type="coiled-coil region" evidence="12">
    <location>
        <begin position="312"/>
        <end position="353"/>
    </location>
</feature>
<evidence type="ECO:0000256" key="9">
    <source>
        <dbReference type="ARBA" id="ARBA00023172"/>
    </source>
</evidence>
<keyword evidence="9" id="KW-0233">DNA recombination</keyword>
<evidence type="ECO:0000256" key="13">
    <source>
        <dbReference type="SAM" id="MobiDB-lite"/>
    </source>
</evidence>
<feature type="region of interest" description="Disordered" evidence="13">
    <location>
        <begin position="1"/>
        <end position="88"/>
    </location>
</feature>
<feature type="compositionally biased region" description="Basic and acidic residues" evidence="13">
    <location>
        <begin position="104"/>
        <end position="116"/>
    </location>
</feature>
<keyword evidence="11" id="KW-0539">Nucleus</keyword>
<dbReference type="Pfam" id="PF13476">
    <property type="entry name" value="AAA_23"/>
    <property type="match status" value="1"/>
</dbReference>
<gene>
    <name evidence="16" type="primary">smc6</name>
    <name evidence="16" type="ORF">N0V93_008587</name>
</gene>
<dbReference type="OrthoDB" id="10072614at2759"/>
<dbReference type="GO" id="GO:0003684">
    <property type="term" value="F:damaged DNA binding"/>
    <property type="evidence" value="ECO:0007669"/>
    <property type="project" value="TreeGrafter"/>
</dbReference>
<feature type="coiled-coil region" evidence="12">
    <location>
        <begin position="393"/>
        <end position="568"/>
    </location>
</feature>
<evidence type="ECO:0000256" key="10">
    <source>
        <dbReference type="ARBA" id="ARBA00023204"/>
    </source>
</evidence>
<dbReference type="Pfam" id="PF06470">
    <property type="entry name" value="SMC_hinge"/>
    <property type="match status" value="1"/>
</dbReference>
<comment type="caution">
    <text evidence="16">The sequence shown here is derived from an EMBL/GenBank/DDBJ whole genome shotgun (WGS) entry which is preliminary data.</text>
</comment>
<feature type="compositionally biased region" description="Polar residues" evidence="13">
    <location>
        <begin position="1"/>
        <end position="10"/>
    </location>
</feature>
<keyword evidence="8 12" id="KW-0175">Coiled coil</keyword>
<evidence type="ECO:0000256" key="1">
    <source>
        <dbReference type="ARBA" id="ARBA00004123"/>
    </source>
</evidence>
<reference evidence="16" key="1">
    <citation type="submission" date="2022-10" db="EMBL/GenBank/DDBJ databases">
        <title>Tapping the CABI collections for fungal endophytes: first genome assemblies for Collariella, Neodidymelliopsis, Ascochyta clinopodiicola, Didymella pomorum, Didymosphaeria variabile, Neocosmospora piperis and Neocucurbitaria cava.</title>
        <authorList>
            <person name="Hill R."/>
        </authorList>
    </citation>
    <scope>NUCLEOTIDE SEQUENCE</scope>
    <source>
        <strain evidence="16">IMI 355082</strain>
    </source>
</reference>
<dbReference type="GO" id="GO:0003697">
    <property type="term" value="F:single-stranded DNA binding"/>
    <property type="evidence" value="ECO:0007669"/>
    <property type="project" value="TreeGrafter"/>
</dbReference>
<evidence type="ECO:0000259" key="15">
    <source>
        <dbReference type="Pfam" id="PF13476"/>
    </source>
</evidence>
<keyword evidence="16" id="KW-0378">Hydrolase</keyword>
<dbReference type="InterPro" id="IPR010935">
    <property type="entry name" value="SMC_hinge"/>
</dbReference>
<evidence type="ECO:0000256" key="7">
    <source>
        <dbReference type="ARBA" id="ARBA00022840"/>
    </source>
</evidence>
<evidence type="ECO:0000256" key="4">
    <source>
        <dbReference type="ARBA" id="ARBA00022454"/>
    </source>
</evidence>
<dbReference type="PANTHER" id="PTHR19306:SF6">
    <property type="entry name" value="STRUCTURAL MAINTENANCE OF CHROMOSOMES PROTEIN 6"/>
    <property type="match status" value="1"/>
</dbReference>
<evidence type="ECO:0000256" key="11">
    <source>
        <dbReference type="ARBA" id="ARBA00023242"/>
    </source>
</evidence>
<dbReference type="GO" id="GO:0003724">
    <property type="term" value="F:RNA helicase activity"/>
    <property type="evidence" value="ECO:0007669"/>
    <property type="project" value="UniProtKB-EC"/>
</dbReference>
<dbReference type="GO" id="GO:0005524">
    <property type="term" value="F:ATP binding"/>
    <property type="evidence" value="ECO:0007669"/>
    <property type="project" value="UniProtKB-KW"/>
</dbReference>
<evidence type="ECO:0000259" key="14">
    <source>
        <dbReference type="Pfam" id="PF06470"/>
    </source>
</evidence>
<sequence>MPTRTINSIGGSAARKRSRHDEDDNSLEHEVADVREASSSLQNEARHKRARISQGKQPVISRAPRKPSESSSEEDEDVVDMRAQTRDDAPAATQYEIMRDAGFEHLQHADEDDKRATQRIRMRKGRSQSNRAGALTNHAANNGILESITCINFMCHSKLFVTLGPNLNFIVGENGSGKSAILTAITLCLGGKASSTNRGGNMKAFIKEGQSEARLSVKIKNQGEDAYQHEIYGDTITVERRFKRNGGGGFRTFSAAGALISDKKSEVNDISEYYCLQVDNPLNVLSQDNARQFLNQASAKQKYKFFLQGVQLQQLDDDYRVVEEMVSSSENKEADLETRLEACKQNYDNAKRTHALYMESENMRQEHQLLRQKILWAQVVEQERKIGEFDDKIAEADQLIQESQEHVAEKTQELERNDAHIDQAEAEVNAIKEEHTNQETVMEEAQQKYERARSDLERLRNEERDAYSQLSNASKDVKEYEQNIKDEEQRLQDSHGDAHTEKLRALDAARADLQQIEKESEEAQQRLPNLNTDADKATRELSTVGTFVTQKQAEIAGVKKRLRDLEQGHRGLYDGYEQPMQNLLREIEQDGGFERKPVGPIGAHIQVSNPAWSPMLEKLFGENLNGFVVTNKRDQQRLSNMMNRLRITRSPILIGSPRTIDTSSSEPDNNFDTVLRILKIDDQLIRNQLIINNRIEKTILVESQEEADEIMVKSSPPRNVAACYHPIPRRGRGWTVRIVANANGINSTPVAPPPDHVPPRLQSDSLQETTLHKEQLEQLQVELRGLQKEKQTKQQTIERCRKEITEVSKTVNRNKQRARETQVDIDDIQAQLDAFEGVDSRLEGLRDDLEKAREAVEHYGNQYGDLGLKKQGQNQLVEETKADLKAEKTKYREFETRLSKAENKVKRYQDSRQIVVVEKNEAHDKHHIAINRKQHLEERRQRLGETVAEFTEQASRVCERVHIGEGETYDSIEKKLDSLDKALKDRERRRGMTDAQVQQRLEETKGALETLKSNITRARNTNQLLKKSLGERLAKWRKFQRYISSSSRANFMYLLSEREYRGKLILDHENHTLEVQVEPDKTRKSASARNTKTLSGGEKSFSSICLLLAIWEAMGSPLRCLDEFDVFMDNVNRAISTNMLVDAARNSVGRQFILITPNAIEGRAKLDKDVTITRMKDPRQRGIQDMI</sequence>
<evidence type="ECO:0000256" key="2">
    <source>
        <dbReference type="ARBA" id="ARBA00004286"/>
    </source>
</evidence>
<keyword evidence="10" id="KW-0234">DNA repair</keyword>
<dbReference type="PANTHER" id="PTHR19306">
    <property type="entry name" value="STRUCTURAL MAINTENANCE OF CHROMOSOMES 5,6 SMC5, SMC6"/>
    <property type="match status" value="1"/>
</dbReference>
<feature type="domain" description="Rad50/SbcC-type AAA" evidence="15">
    <location>
        <begin position="147"/>
        <end position="391"/>
    </location>
</feature>
<evidence type="ECO:0000256" key="12">
    <source>
        <dbReference type="SAM" id="Coils"/>
    </source>
</evidence>
<dbReference type="InterPro" id="IPR038729">
    <property type="entry name" value="Rad50/SbcC_AAA"/>
</dbReference>
<name>A0A9W8YLZ7_9PEZI</name>
<feature type="compositionally biased region" description="Basic and acidic residues" evidence="13">
    <location>
        <begin position="79"/>
        <end position="88"/>
    </location>
</feature>
<protein>
    <submittedName>
        <fullName evidence="16">Structural maintenance of chromosomes protein 6</fullName>
        <ecNumber evidence="16">3.6.4.13</ecNumber>
    </submittedName>
</protein>
<comment type="subcellular location">
    <subcellularLocation>
        <location evidence="2">Chromosome</location>
    </subcellularLocation>
    <subcellularLocation>
        <location evidence="1">Nucleus</location>
    </subcellularLocation>
</comment>
<dbReference type="InterPro" id="IPR027417">
    <property type="entry name" value="P-loop_NTPase"/>
</dbReference>
<feature type="region of interest" description="Disordered" evidence="13">
    <location>
        <begin position="104"/>
        <end position="130"/>
    </location>
</feature>
<proteinExistence type="inferred from homology"/>
<dbReference type="Gene3D" id="3.40.50.300">
    <property type="entry name" value="P-loop containing nucleotide triphosphate hydrolases"/>
    <property type="match status" value="2"/>
</dbReference>
<evidence type="ECO:0000256" key="8">
    <source>
        <dbReference type="ARBA" id="ARBA00023054"/>
    </source>
</evidence>
<evidence type="ECO:0000256" key="5">
    <source>
        <dbReference type="ARBA" id="ARBA00022741"/>
    </source>
</evidence>
<accession>A0A9W8YLZ7</accession>
<dbReference type="SUPFAM" id="SSF52540">
    <property type="entry name" value="P-loop containing nucleoside triphosphate hydrolases"/>
    <property type="match status" value="2"/>
</dbReference>
<dbReference type="GO" id="GO:0016887">
    <property type="term" value="F:ATP hydrolysis activity"/>
    <property type="evidence" value="ECO:0007669"/>
    <property type="project" value="InterPro"/>
</dbReference>
<dbReference type="GO" id="GO:0005634">
    <property type="term" value="C:nucleus"/>
    <property type="evidence" value="ECO:0007669"/>
    <property type="project" value="UniProtKB-SubCell"/>
</dbReference>
<feature type="coiled-coil region" evidence="12">
    <location>
        <begin position="835"/>
        <end position="1028"/>
    </location>
</feature>
<dbReference type="Proteomes" id="UP001140453">
    <property type="component" value="Unassembled WGS sequence"/>
</dbReference>
<dbReference type="GO" id="GO:0035861">
    <property type="term" value="C:site of double-strand break"/>
    <property type="evidence" value="ECO:0007669"/>
    <property type="project" value="TreeGrafter"/>
</dbReference>
<dbReference type="EMBL" id="JAPEVB010000005">
    <property type="protein sequence ID" value="KAJ4387984.1"/>
    <property type="molecule type" value="Genomic_DNA"/>
</dbReference>
<dbReference type="AlphaFoldDB" id="A0A9W8YLZ7"/>
<keyword evidence="4" id="KW-0158">Chromosome</keyword>
<dbReference type="GO" id="GO:0051276">
    <property type="term" value="P:chromosome organization"/>
    <property type="evidence" value="ECO:0007669"/>
    <property type="project" value="InterPro"/>
</dbReference>